<keyword evidence="1" id="KW-0472">Membrane</keyword>
<dbReference type="Proteomes" id="UP001230807">
    <property type="component" value="Unassembled WGS sequence"/>
</dbReference>
<feature type="transmembrane region" description="Helical" evidence="1">
    <location>
        <begin position="53"/>
        <end position="74"/>
    </location>
</feature>
<keyword evidence="1" id="KW-1133">Transmembrane helix</keyword>
<keyword evidence="3" id="KW-1185">Reference proteome</keyword>
<keyword evidence="1" id="KW-0812">Transmembrane</keyword>
<name>A0ABT7MJF4_9BACL</name>
<dbReference type="EMBL" id="JASWER010000001">
    <property type="protein sequence ID" value="MDL5375547.1"/>
    <property type="molecule type" value="Genomic_DNA"/>
</dbReference>
<sequence>MTEEKQDRSPRLLITLTIFGGAWFVFRGIIDIWMRTFSEIAYSNSVVNLEHAIAIWLLVVFAVISGSTIRYIYFEFKTYQNTFRNNTKQNFENEADKAFEDIFVTIKILLVASLVSTCLIIILSYITYIKIRALIILIAVGIIISTLILLLQKKIKNNHIVLNIYDSKVFKISSLIIYLTLITVVFSLYLMIFSISNNQSVNLKLDNDKEVLLTIKTTNSSKSFSKYFY</sequence>
<evidence type="ECO:0000313" key="2">
    <source>
        <dbReference type="EMBL" id="MDL5375547.1"/>
    </source>
</evidence>
<accession>A0ABT7MJF4</accession>
<protein>
    <submittedName>
        <fullName evidence="2">Uncharacterized protein</fullName>
    </submittedName>
</protein>
<proteinExistence type="predicted"/>
<comment type="caution">
    <text evidence="2">The sequence shown here is derived from an EMBL/GenBank/DDBJ whole genome shotgun (WGS) entry which is preliminary data.</text>
</comment>
<evidence type="ECO:0000256" key="1">
    <source>
        <dbReference type="SAM" id="Phobius"/>
    </source>
</evidence>
<dbReference type="RefSeq" id="WP_286038141.1">
    <property type="nucleotide sequence ID" value="NZ_CP183077.1"/>
</dbReference>
<evidence type="ECO:0000313" key="3">
    <source>
        <dbReference type="Proteomes" id="UP001230807"/>
    </source>
</evidence>
<feature type="transmembrane region" description="Helical" evidence="1">
    <location>
        <begin position="133"/>
        <end position="151"/>
    </location>
</feature>
<organism evidence="2 3">
    <name type="scientific">Exiguobacterium mexicanum</name>
    <dbReference type="NCBI Taxonomy" id="340146"/>
    <lineage>
        <taxon>Bacteria</taxon>
        <taxon>Bacillati</taxon>
        <taxon>Bacillota</taxon>
        <taxon>Bacilli</taxon>
        <taxon>Bacillales</taxon>
        <taxon>Bacillales Family XII. Incertae Sedis</taxon>
        <taxon>Exiguobacterium</taxon>
    </lineage>
</organism>
<reference evidence="2 3" key="1">
    <citation type="submission" date="2023-06" db="EMBL/GenBank/DDBJ databases">
        <title>Influencing factors and mechanism of Cr(VI) reduction by facultative anaerobic Exiguobacterium sp. PY14.</title>
        <authorList>
            <person name="Zou L."/>
        </authorList>
    </citation>
    <scope>NUCLEOTIDE SEQUENCE [LARGE SCALE GENOMIC DNA]</scope>
    <source>
        <strain evidence="2 3">PY14</strain>
    </source>
</reference>
<feature type="transmembrane region" description="Helical" evidence="1">
    <location>
        <begin position="172"/>
        <end position="195"/>
    </location>
</feature>
<feature type="transmembrane region" description="Helical" evidence="1">
    <location>
        <begin position="12"/>
        <end position="33"/>
    </location>
</feature>
<gene>
    <name evidence="2" type="ORF">QR695_00860</name>
</gene>
<feature type="transmembrane region" description="Helical" evidence="1">
    <location>
        <begin position="108"/>
        <end position="127"/>
    </location>
</feature>